<keyword evidence="2" id="KW-1185">Reference proteome</keyword>
<protein>
    <submittedName>
        <fullName evidence="1">Uncharacterized protein</fullName>
    </submittedName>
</protein>
<organism evidence="1 2">
    <name type="scientific">Burkholderia savannae</name>
    <dbReference type="NCBI Taxonomy" id="1637837"/>
    <lineage>
        <taxon>Bacteria</taxon>
        <taxon>Pseudomonadati</taxon>
        <taxon>Pseudomonadota</taxon>
        <taxon>Betaproteobacteria</taxon>
        <taxon>Burkholderiales</taxon>
        <taxon>Burkholderiaceae</taxon>
        <taxon>Burkholderia</taxon>
        <taxon>pseudomallei group</taxon>
    </lineage>
</organism>
<dbReference type="RefSeq" id="WP_060822503.1">
    <property type="nucleotide sequence ID" value="NZ_LNJQ01000003.1"/>
</dbReference>
<proteinExistence type="predicted"/>
<sequence length="193" mass="21178">MVALAEELPDERAELLAASLKAVHALHAAVLESDGAAAEDASDRYDAVIWKLNGGTFFASRDCRNLDAPGHVVERHCAARPGDVPMWGQVGEFLILVDDIESVVEVRGDFGLFRAGFDFHAVDPTAPYISETGFKSHWDTASGGRTVDQVAAEAFTQYLRAGRRRLERRYRGRLDLDRKWPWLAAARVAGIAG</sequence>
<evidence type="ECO:0000313" key="1">
    <source>
        <dbReference type="EMBL" id="KWZ39554.1"/>
    </source>
</evidence>
<comment type="caution">
    <text evidence="1">The sequence shown here is derived from an EMBL/GenBank/DDBJ whole genome shotgun (WGS) entry which is preliminary data.</text>
</comment>
<evidence type="ECO:0000313" key="2">
    <source>
        <dbReference type="Proteomes" id="UP000070255"/>
    </source>
</evidence>
<gene>
    <name evidence="1" type="ORF">WS72_19295</name>
</gene>
<accession>A0ABR5T8H4</accession>
<dbReference type="Proteomes" id="UP000070255">
    <property type="component" value="Unassembled WGS sequence"/>
</dbReference>
<name>A0ABR5T8H4_9BURK</name>
<dbReference type="EMBL" id="LNJQ01000003">
    <property type="protein sequence ID" value="KWZ39554.1"/>
    <property type="molecule type" value="Genomic_DNA"/>
</dbReference>
<reference evidence="1 2" key="1">
    <citation type="submission" date="2015-11" db="EMBL/GenBank/DDBJ databases">
        <authorList>
            <person name="Sahl J."/>
            <person name="Wagner D."/>
            <person name="Keim P."/>
        </authorList>
    </citation>
    <scope>NUCLEOTIDE SEQUENCE [LARGE SCALE GENOMIC DNA]</scope>
    <source>
        <strain evidence="1 2">BDU18</strain>
    </source>
</reference>